<keyword evidence="3" id="KW-1185">Reference proteome</keyword>
<evidence type="ECO:0000313" key="3">
    <source>
        <dbReference type="Proteomes" id="UP000008808"/>
    </source>
</evidence>
<reference evidence="3" key="1">
    <citation type="journal article" date="2009" name="J. Bacteriol.">
        <title>Complete genome sequence of Erythrobacter litoralis HTCC2594.</title>
        <authorList>
            <person name="Oh H.M."/>
            <person name="Giovannoni S.J."/>
            <person name="Ferriera S."/>
            <person name="Johnson J."/>
            <person name="Cho J.C."/>
        </authorList>
    </citation>
    <scope>NUCLEOTIDE SEQUENCE [LARGE SCALE GENOMIC DNA]</scope>
    <source>
        <strain evidence="3">HTCC2594</strain>
    </source>
</reference>
<evidence type="ECO:0000313" key="2">
    <source>
        <dbReference type="EMBL" id="ABC63740.1"/>
    </source>
</evidence>
<dbReference type="PROSITE" id="PS51186">
    <property type="entry name" value="GNAT"/>
    <property type="match status" value="1"/>
</dbReference>
<dbReference type="GO" id="GO:0016747">
    <property type="term" value="F:acyltransferase activity, transferring groups other than amino-acyl groups"/>
    <property type="evidence" value="ECO:0007669"/>
    <property type="project" value="InterPro"/>
</dbReference>
<dbReference type="HOGENOM" id="CLU_115796_0_0_5"/>
<dbReference type="STRING" id="314225.ELI_08240"/>
<dbReference type="eggNOG" id="COG0456">
    <property type="taxonomic scope" value="Bacteria"/>
</dbReference>
<accession>Q2N9A1</accession>
<dbReference type="Gene3D" id="3.40.630.30">
    <property type="match status" value="1"/>
</dbReference>
<gene>
    <name evidence="2" type="ordered locus">ELI_08240</name>
</gene>
<dbReference type="CDD" id="cd04301">
    <property type="entry name" value="NAT_SF"/>
    <property type="match status" value="1"/>
</dbReference>
<dbReference type="KEGG" id="eli:ELI_08240"/>
<evidence type="ECO:0000259" key="1">
    <source>
        <dbReference type="PROSITE" id="PS51186"/>
    </source>
</evidence>
<dbReference type="AlphaFoldDB" id="Q2N9A1"/>
<dbReference type="Pfam" id="PF00583">
    <property type="entry name" value="Acetyltransf_1"/>
    <property type="match status" value="1"/>
</dbReference>
<dbReference type="Proteomes" id="UP000008808">
    <property type="component" value="Chromosome"/>
</dbReference>
<feature type="domain" description="N-acetyltransferase" evidence="1">
    <location>
        <begin position="11"/>
        <end position="168"/>
    </location>
</feature>
<dbReference type="InterPro" id="IPR000182">
    <property type="entry name" value="GNAT_dom"/>
</dbReference>
<proteinExistence type="predicted"/>
<dbReference type="EMBL" id="CP000157">
    <property type="protein sequence ID" value="ABC63740.1"/>
    <property type="molecule type" value="Genomic_DNA"/>
</dbReference>
<dbReference type="InterPro" id="IPR016181">
    <property type="entry name" value="Acyl_CoA_acyltransferase"/>
</dbReference>
<protein>
    <recommendedName>
        <fullName evidence="1">N-acetyltransferase domain-containing protein</fullName>
    </recommendedName>
</protein>
<name>Q2N9A1_ERYLH</name>
<sequence length="194" mass="20852">MHTVLEDGEAVCLRTIRPGDEARMREGIAKMSPQSRYLRFFSGARTPPDWVIERLLDADGDRHLAWGAIATDAPGEPAIGAVHVFREEDDPQCAEFSVAILDAWHGRGLGKLLTATILLDAQEEGIEAFHVDTLAENRRAIEFTLSLGGKAQARDGAPDGTTSGWMLDVAGALAVLKEECDPPGIAAVFAAFEG</sequence>
<organism evidence="2 3">
    <name type="scientific">Erythrobacter litoralis (strain HTCC2594)</name>
    <dbReference type="NCBI Taxonomy" id="314225"/>
    <lineage>
        <taxon>Bacteria</taxon>
        <taxon>Pseudomonadati</taxon>
        <taxon>Pseudomonadota</taxon>
        <taxon>Alphaproteobacteria</taxon>
        <taxon>Sphingomonadales</taxon>
        <taxon>Erythrobacteraceae</taxon>
        <taxon>Erythrobacter/Porphyrobacter group</taxon>
        <taxon>Erythrobacter</taxon>
    </lineage>
</organism>
<dbReference type="SUPFAM" id="SSF55729">
    <property type="entry name" value="Acyl-CoA N-acyltransferases (Nat)"/>
    <property type="match status" value="1"/>
</dbReference>